<dbReference type="InterPro" id="IPR036397">
    <property type="entry name" value="RNaseH_sf"/>
</dbReference>
<evidence type="ECO:0000259" key="17">
    <source>
        <dbReference type="PROSITE" id="PS50994"/>
    </source>
</evidence>
<dbReference type="GO" id="GO:0005634">
    <property type="term" value="C:nucleus"/>
    <property type="evidence" value="ECO:0007669"/>
    <property type="project" value="UniProtKB-ARBA"/>
</dbReference>
<dbReference type="Proteomes" id="UP000230002">
    <property type="component" value="Unassembled WGS sequence"/>
</dbReference>
<name>A0A2G8SJR6_9APHY</name>
<keyword evidence="19" id="KW-1185">Reference proteome</keyword>
<gene>
    <name evidence="18" type="ORF">GSI_03720</name>
</gene>
<keyword evidence="3" id="KW-0540">Nuclease</keyword>
<dbReference type="AlphaFoldDB" id="A0A2G8SJR6"/>
<dbReference type="GO" id="GO:0016787">
    <property type="term" value="F:hydrolase activity"/>
    <property type="evidence" value="ECO:0007669"/>
    <property type="project" value="UniProtKB-KW"/>
</dbReference>
<dbReference type="InterPro" id="IPR012337">
    <property type="entry name" value="RNaseH-like_sf"/>
</dbReference>
<evidence type="ECO:0000256" key="9">
    <source>
        <dbReference type="ARBA" id="ARBA00022908"/>
    </source>
</evidence>
<evidence type="ECO:0000256" key="8">
    <source>
        <dbReference type="ARBA" id="ARBA00022884"/>
    </source>
</evidence>
<keyword evidence="11" id="KW-0808">Transferase</keyword>
<evidence type="ECO:0000256" key="5">
    <source>
        <dbReference type="ARBA" id="ARBA00022759"/>
    </source>
</evidence>
<dbReference type="Pfam" id="PF07727">
    <property type="entry name" value="RVT_2"/>
    <property type="match status" value="1"/>
</dbReference>
<organism evidence="18 19">
    <name type="scientific">Ganoderma sinense ZZ0214-1</name>
    <dbReference type="NCBI Taxonomy" id="1077348"/>
    <lineage>
        <taxon>Eukaryota</taxon>
        <taxon>Fungi</taxon>
        <taxon>Dikarya</taxon>
        <taxon>Basidiomycota</taxon>
        <taxon>Agaricomycotina</taxon>
        <taxon>Agaricomycetes</taxon>
        <taxon>Polyporales</taxon>
        <taxon>Polyporaceae</taxon>
        <taxon>Ganoderma</taxon>
    </lineage>
</organism>
<feature type="domain" description="Integrase catalytic" evidence="17">
    <location>
        <begin position="12"/>
        <end position="177"/>
    </location>
</feature>
<keyword evidence="13" id="KW-0511">Multifunctional enzyme</keyword>
<keyword evidence="10" id="KW-0695">RNA-directed DNA polymerase</keyword>
<dbReference type="Pfam" id="PF00665">
    <property type="entry name" value="rve"/>
    <property type="match status" value="1"/>
</dbReference>
<dbReference type="PANTHER" id="PTHR42648:SF11">
    <property type="entry name" value="TRANSPOSON TY4-P GAG-POL POLYPROTEIN"/>
    <property type="match status" value="1"/>
</dbReference>
<dbReference type="GO" id="GO:0015074">
    <property type="term" value="P:DNA integration"/>
    <property type="evidence" value="ECO:0007669"/>
    <property type="project" value="UniProtKB-KW"/>
</dbReference>
<evidence type="ECO:0000256" key="3">
    <source>
        <dbReference type="ARBA" id="ARBA00022722"/>
    </source>
</evidence>
<evidence type="ECO:0000256" key="4">
    <source>
        <dbReference type="ARBA" id="ARBA00022723"/>
    </source>
</evidence>
<dbReference type="GO" id="GO:0003964">
    <property type="term" value="F:RNA-directed DNA polymerase activity"/>
    <property type="evidence" value="ECO:0007669"/>
    <property type="project" value="UniProtKB-KW"/>
</dbReference>
<keyword evidence="8" id="KW-0694">RNA-binding</keyword>
<dbReference type="EMBL" id="AYKW01000006">
    <property type="protein sequence ID" value="PIL34012.1"/>
    <property type="molecule type" value="Genomic_DNA"/>
</dbReference>
<evidence type="ECO:0000313" key="18">
    <source>
        <dbReference type="EMBL" id="PIL34012.1"/>
    </source>
</evidence>
<dbReference type="OrthoDB" id="2756770at2759"/>
<dbReference type="InterPro" id="IPR001584">
    <property type="entry name" value="Integrase_cat-core"/>
</dbReference>
<evidence type="ECO:0000256" key="2">
    <source>
        <dbReference type="ARBA" id="ARBA00022695"/>
    </source>
</evidence>
<feature type="compositionally biased region" description="Pro residues" evidence="16">
    <location>
        <begin position="330"/>
        <end position="339"/>
    </location>
</feature>
<dbReference type="SUPFAM" id="SSF53098">
    <property type="entry name" value="Ribonuclease H-like"/>
    <property type="match status" value="1"/>
</dbReference>
<evidence type="ECO:0000256" key="16">
    <source>
        <dbReference type="SAM" id="MobiDB-lite"/>
    </source>
</evidence>
<dbReference type="Pfam" id="PF25597">
    <property type="entry name" value="SH3_retrovirus"/>
    <property type="match status" value="1"/>
</dbReference>
<protein>
    <recommendedName>
        <fullName evidence="17">Integrase catalytic domain-containing protein</fullName>
    </recommendedName>
</protein>
<evidence type="ECO:0000256" key="10">
    <source>
        <dbReference type="ARBA" id="ARBA00022918"/>
    </source>
</evidence>
<keyword evidence="11" id="KW-0239">DNA-directed DNA polymerase</keyword>
<feature type="compositionally biased region" description="Basic and acidic residues" evidence="16">
    <location>
        <begin position="365"/>
        <end position="380"/>
    </location>
</feature>
<dbReference type="PROSITE" id="PS50994">
    <property type="entry name" value="INTEGRASE"/>
    <property type="match status" value="1"/>
</dbReference>
<feature type="compositionally biased region" description="Basic and acidic residues" evidence="16">
    <location>
        <begin position="341"/>
        <end position="357"/>
    </location>
</feature>
<dbReference type="GO" id="GO:0032196">
    <property type="term" value="P:transposition"/>
    <property type="evidence" value="ECO:0007669"/>
    <property type="project" value="UniProtKB-KW"/>
</dbReference>
<feature type="region of interest" description="Disordered" evidence="16">
    <location>
        <begin position="249"/>
        <end position="508"/>
    </location>
</feature>
<dbReference type="STRING" id="1077348.A0A2G8SJR6"/>
<feature type="compositionally biased region" description="Pro residues" evidence="16">
    <location>
        <begin position="304"/>
        <end position="316"/>
    </location>
</feature>
<reference evidence="18 19" key="1">
    <citation type="journal article" date="2015" name="Sci. Rep.">
        <title>Chromosome-level genome map provides insights into diverse defense mechanisms in the medicinal fungus Ganoderma sinense.</title>
        <authorList>
            <person name="Zhu Y."/>
            <person name="Xu J."/>
            <person name="Sun C."/>
            <person name="Zhou S."/>
            <person name="Xu H."/>
            <person name="Nelson D.R."/>
            <person name="Qian J."/>
            <person name="Song J."/>
            <person name="Luo H."/>
            <person name="Xiang L."/>
            <person name="Li Y."/>
            <person name="Xu Z."/>
            <person name="Ji A."/>
            <person name="Wang L."/>
            <person name="Lu S."/>
            <person name="Hayward A."/>
            <person name="Sun W."/>
            <person name="Li X."/>
            <person name="Schwartz D.C."/>
            <person name="Wang Y."/>
            <person name="Chen S."/>
        </authorList>
    </citation>
    <scope>NUCLEOTIDE SEQUENCE [LARGE SCALE GENOMIC DNA]</scope>
    <source>
        <strain evidence="18 19">ZZ0214-1</strain>
    </source>
</reference>
<dbReference type="InterPro" id="IPR013103">
    <property type="entry name" value="RVT_2"/>
</dbReference>
<keyword evidence="1" id="KW-0815">Transposition</keyword>
<keyword evidence="12" id="KW-0233">DNA recombination</keyword>
<comment type="catalytic activity">
    <reaction evidence="14">
        <text>DNA(n) + a 2'-deoxyribonucleoside 5'-triphosphate = DNA(n+1) + diphosphate</text>
        <dbReference type="Rhea" id="RHEA:22508"/>
        <dbReference type="Rhea" id="RHEA-COMP:17339"/>
        <dbReference type="Rhea" id="RHEA-COMP:17340"/>
        <dbReference type="ChEBI" id="CHEBI:33019"/>
        <dbReference type="ChEBI" id="CHEBI:61560"/>
        <dbReference type="ChEBI" id="CHEBI:173112"/>
        <dbReference type="EC" id="2.7.7.49"/>
    </reaction>
</comment>
<keyword evidence="4" id="KW-0479">Metal-binding</keyword>
<evidence type="ECO:0000256" key="1">
    <source>
        <dbReference type="ARBA" id="ARBA00022578"/>
    </source>
</evidence>
<evidence type="ECO:0000256" key="15">
    <source>
        <dbReference type="ARBA" id="ARBA00049244"/>
    </source>
</evidence>
<feature type="compositionally biased region" description="Acidic residues" evidence="16">
    <location>
        <begin position="448"/>
        <end position="457"/>
    </location>
</feature>
<keyword evidence="7" id="KW-0460">Magnesium</keyword>
<comment type="caution">
    <text evidence="18">The sequence shown here is derived from an EMBL/GenBank/DDBJ whole genome shotgun (WGS) entry which is preliminary data.</text>
</comment>
<evidence type="ECO:0000256" key="11">
    <source>
        <dbReference type="ARBA" id="ARBA00022932"/>
    </source>
</evidence>
<dbReference type="InterPro" id="IPR057670">
    <property type="entry name" value="SH3_retrovirus"/>
</dbReference>
<dbReference type="GO" id="GO:0003887">
    <property type="term" value="F:DNA-directed DNA polymerase activity"/>
    <property type="evidence" value="ECO:0007669"/>
    <property type="project" value="UniProtKB-KW"/>
</dbReference>
<dbReference type="GO" id="GO:0006310">
    <property type="term" value="P:DNA recombination"/>
    <property type="evidence" value="ECO:0007669"/>
    <property type="project" value="UniProtKB-KW"/>
</dbReference>
<proteinExistence type="predicted"/>
<evidence type="ECO:0000313" key="19">
    <source>
        <dbReference type="Proteomes" id="UP000230002"/>
    </source>
</evidence>
<evidence type="ECO:0000256" key="14">
    <source>
        <dbReference type="ARBA" id="ARBA00048173"/>
    </source>
</evidence>
<evidence type="ECO:0000256" key="6">
    <source>
        <dbReference type="ARBA" id="ARBA00022801"/>
    </source>
</evidence>
<keyword evidence="9" id="KW-0229">DNA integration</keyword>
<keyword evidence="5" id="KW-0255">Endonuclease</keyword>
<keyword evidence="2" id="KW-0548">Nucleotidyltransferase</keyword>
<comment type="catalytic activity">
    <reaction evidence="15">
        <text>DNA(n) + a 2'-deoxyribonucleoside 5'-triphosphate = DNA(n+1) + diphosphate</text>
        <dbReference type="Rhea" id="RHEA:22508"/>
        <dbReference type="Rhea" id="RHEA-COMP:17339"/>
        <dbReference type="Rhea" id="RHEA-COMP:17340"/>
        <dbReference type="ChEBI" id="CHEBI:33019"/>
        <dbReference type="ChEBI" id="CHEBI:61560"/>
        <dbReference type="ChEBI" id="CHEBI:173112"/>
        <dbReference type="EC" id="2.7.7.7"/>
    </reaction>
</comment>
<dbReference type="PANTHER" id="PTHR42648">
    <property type="entry name" value="TRANSPOSASE, PUTATIVE-RELATED"/>
    <property type="match status" value="1"/>
</dbReference>
<evidence type="ECO:0000256" key="12">
    <source>
        <dbReference type="ARBA" id="ARBA00023172"/>
    </source>
</evidence>
<dbReference type="GO" id="GO:0046872">
    <property type="term" value="F:metal ion binding"/>
    <property type="evidence" value="ECO:0007669"/>
    <property type="project" value="UniProtKB-KW"/>
</dbReference>
<dbReference type="Gene3D" id="3.30.420.10">
    <property type="entry name" value="Ribonuclease H-like superfamily/Ribonuclease H"/>
    <property type="match status" value="1"/>
</dbReference>
<feature type="compositionally biased region" description="Acidic residues" evidence="16">
    <location>
        <begin position="480"/>
        <end position="499"/>
    </location>
</feature>
<keyword evidence="6" id="KW-0378">Hydrolase</keyword>
<dbReference type="GO" id="GO:0004519">
    <property type="term" value="F:endonuclease activity"/>
    <property type="evidence" value="ECO:0007669"/>
    <property type="project" value="UniProtKB-KW"/>
</dbReference>
<evidence type="ECO:0000256" key="7">
    <source>
        <dbReference type="ARBA" id="ARBA00022842"/>
    </source>
</evidence>
<accession>A0A2G8SJR6</accession>
<sequence>MPSQSHPIDYRRASKPFELIHVDLKSFPVPSYHKYQHEILLYDDYSSYAWSISLRTKDNALQSTRQWFSYVETQYGAKVIKWKSDSGGELKSHAFTNMLKDKGIEIIPSAPHIHQQNGCAERIIRTLMDKSEAMRHDACIPQSWWDSPSTCSAPAQQDPHAAALNWRTPYELLNGTKPDISHLRIFGCGAYVFLPPEVRKNKLSPKSELMIYLGVGAGNHNHKFMRLPNNVIFTAAQALFDESLFPKCSHEKKRQGQQSAPEPVEPVDQATTPSLLPDDGDEPCRPPTKPSTKGKGKARDVAPAPAPAVPPVPPQPRAQHREDVPEVQHPMPPQPPPVDRPGAEEPRRSARERKVPVREGNVYGESRHPTDISKDIEKRGSWKQMVGEKPSRSRTAPPSRDEQVPGPSYTRSLPQSRQRSAERDPPVPIPPSMRTHREPTPVISSSSSDDEEEEDMGSDPIPAFVLPQPESPAPSPDRSDPDDDDDDDDDEEEESEEESSGQSSDEVEGVLRAARTDVAQLCREGGASLIQFLIAKAIPPDEGEKVPPANVHEWTYRDIASLPNAERKEWFTACREELEALRRREVYDLVDRPKGRKVVKNRWVFDVKTDGHKKARLVAKGFSQVEGEDFDKIFSPVVRFETVRLIMALAALEDWHISGLDVRSAYLYGKLDEEIYLEQPEGFRIPGSEHKVFRLKRALYGLKQAGLAWWHTLSESMKLMGYK</sequence>
<feature type="compositionally biased region" description="Polar residues" evidence="16">
    <location>
        <begin position="409"/>
        <end position="418"/>
    </location>
</feature>
<evidence type="ECO:0000256" key="13">
    <source>
        <dbReference type="ARBA" id="ARBA00023268"/>
    </source>
</evidence>
<dbReference type="InterPro" id="IPR039537">
    <property type="entry name" value="Retrotran_Ty1/copia-like"/>
</dbReference>
<dbReference type="GO" id="GO:0003723">
    <property type="term" value="F:RNA binding"/>
    <property type="evidence" value="ECO:0007669"/>
    <property type="project" value="UniProtKB-KW"/>
</dbReference>